<protein>
    <submittedName>
        <fullName evidence="2">Uncharacterized protein</fullName>
    </submittedName>
</protein>
<dbReference type="Proteomes" id="UP000006233">
    <property type="component" value="Unassembled WGS sequence"/>
</dbReference>
<sequence length="50" mass="6065">MYMKKILTILIIILLPIFSLLIYFIYNEMKISNEIAKIEENIEKLYKKIN</sequence>
<dbReference type="STRING" id="634994.GCWU000323_01085"/>
<organism evidence="2 3">
    <name type="scientific">Leptotrichia hofstadii F0254</name>
    <dbReference type="NCBI Taxonomy" id="634994"/>
    <lineage>
        <taxon>Bacteria</taxon>
        <taxon>Fusobacteriati</taxon>
        <taxon>Fusobacteriota</taxon>
        <taxon>Fusobacteriia</taxon>
        <taxon>Fusobacteriales</taxon>
        <taxon>Leptotrichiaceae</taxon>
        <taxon>Leptotrichia</taxon>
    </lineage>
</organism>
<gene>
    <name evidence="2" type="ORF">GCWU000323_01085</name>
</gene>
<evidence type="ECO:0000256" key="1">
    <source>
        <dbReference type="SAM" id="Phobius"/>
    </source>
</evidence>
<keyword evidence="1" id="KW-0472">Membrane</keyword>
<keyword evidence="1" id="KW-0812">Transmembrane</keyword>
<accession>C9MX14</accession>
<comment type="caution">
    <text evidence="2">The sequence shown here is derived from an EMBL/GenBank/DDBJ whole genome shotgun (WGS) entry which is preliminary data.</text>
</comment>
<evidence type="ECO:0000313" key="2">
    <source>
        <dbReference type="EMBL" id="EEX75030.1"/>
    </source>
</evidence>
<proteinExistence type="predicted"/>
<dbReference type="HOGENOM" id="CLU_3119350_0_0_0"/>
<evidence type="ECO:0000313" key="3">
    <source>
        <dbReference type="Proteomes" id="UP000006233"/>
    </source>
</evidence>
<dbReference type="EMBL" id="ACVB02000008">
    <property type="protein sequence ID" value="EEX75030.1"/>
    <property type="molecule type" value="Genomic_DNA"/>
</dbReference>
<dbReference type="AlphaFoldDB" id="C9MX14"/>
<feature type="transmembrane region" description="Helical" evidence="1">
    <location>
        <begin position="6"/>
        <end position="26"/>
    </location>
</feature>
<keyword evidence="1" id="KW-1133">Transmembrane helix</keyword>
<reference evidence="2 3" key="1">
    <citation type="submission" date="2009-09" db="EMBL/GenBank/DDBJ databases">
        <authorList>
            <person name="Weinstock G."/>
            <person name="Sodergren E."/>
            <person name="Clifton S."/>
            <person name="Fulton L."/>
            <person name="Fulton B."/>
            <person name="Courtney L."/>
            <person name="Fronick C."/>
            <person name="Harrison M."/>
            <person name="Strong C."/>
            <person name="Farmer C."/>
            <person name="Delahaunty K."/>
            <person name="Markovic C."/>
            <person name="Hall O."/>
            <person name="Minx P."/>
            <person name="Tomlinson C."/>
            <person name="Mitreva M."/>
            <person name="Nelson J."/>
            <person name="Hou S."/>
            <person name="Wollam A."/>
            <person name="Pepin K.H."/>
            <person name="Johnson M."/>
            <person name="Bhonagiri V."/>
            <person name="Nash W.E."/>
            <person name="Warren W."/>
            <person name="Chinwalla A."/>
            <person name="Mardis E.R."/>
            <person name="Wilson R.K."/>
        </authorList>
    </citation>
    <scope>NUCLEOTIDE SEQUENCE [LARGE SCALE GENOMIC DNA]</scope>
    <source>
        <strain evidence="2 3">F0254</strain>
    </source>
</reference>
<name>C9MX14_9FUSO</name>